<evidence type="ECO:0000313" key="2">
    <source>
        <dbReference type="Proteomes" id="UP000237105"/>
    </source>
</evidence>
<proteinExistence type="predicted"/>
<name>A0A2P5CDD0_PARAD</name>
<dbReference type="Proteomes" id="UP000237105">
    <property type="component" value="Unassembled WGS sequence"/>
</dbReference>
<organism evidence="1 2">
    <name type="scientific">Parasponia andersonii</name>
    <name type="common">Sponia andersonii</name>
    <dbReference type="NCBI Taxonomy" id="3476"/>
    <lineage>
        <taxon>Eukaryota</taxon>
        <taxon>Viridiplantae</taxon>
        <taxon>Streptophyta</taxon>
        <taxon>Embryophyta</taxon>
        <taxon>Tracheophyta</taxon>
        <taxon>Spermatophyta</taxon>
        <taxon>Magnoliopsida</taxon>
        <taxon>eudicotyledons</taxon>
        <taxon>Gunneridae</taxon>
        <taxon>Pentapetalae</taxon>
        <taxon>rosids</taxon>
        <taxon>fabids</taxon>
        <taxon>Rosales</taxon>
        <taxon>Cannabaceae</taxon>
        <taxon>Parasponia</taxon>
    </lineage>
</organism>
<dbReference type="OrthoDB" id="10470758at2759"/>
<protein>
    <submittedName>
        <fullName evidence="1">Uncharacterized protein</fullName>
    </submittedName>
</protein>
<reference evidence="2" key="1">
    <citation type="submission" date="2016-06" db="EMBL/GenBank/DDBJ databases">
        <title>Parallel loss of symbiosis genes in relatives of nitrogen-fixing non-legume Parasponia.</title>
        <authorList>
            <person name="Van Velzen R."/>
            <person name="Holmer R."/>
            <person name="Bu F."/>
            <person name="Rutten L."/>
            <person name="Van Zeijl A."/>
            <person name="Liu W."/>
            <person name="Santuari L."/>
            <person name="Cao Q."/>
            <person name="Sharma T."/>
            <person name="Shen D."/>
            <person name="Roswanjaya Y."/>
            <person name="Wardhani T."/>
            <person name="Kalhor M.S."/>
            <person name="Jansen J."/>
            <person name="Van den Hoogen J."/>
            <person name="Gungor B."/>
            <person name="Hartog M."/>
            <person name="Hontelez J."/>
            <person name="Verver J."/>
            <person name="Yang W.-C."/>
            <person name="Schijlen E."/>
            <person name="Repin R."/>
            <person name="Schilthuizen M."/>
            <person name="Schranz E."/>
            <person name="Heidstra R."/>
            <person name="Miyata K."/>
            <person name="Fedorova E."/>
            <person name="Kohlen W."/>
            <person name="Bisseling T."/>
            <person name="Smit S."/>
            <person name="Geurts R."/>
        </authorList>
    </citation>
    <scope>NUCLEOTIDE SEQUENCE [LARGE SCALE GENOMIC DNA]</scope>
    <source>
        <strain evidence="2">cv. WU1-14</strain>
    </source>
</reference>
<dbReference type="AlphaFoldDB" id="A0A2P5CDD0"/>
<dbReference type="EMBL" id="JXTB01000143">
    <property type="protein sequence ID" value="PON59073.1"/>
    <property type="molecule type" value="Genomic_DNA"/>
</dbReference>
<sequence length="69" mass="7804">MYQVEVTELSDPRNMWVLGKVDPRDHEGKNAAEPVEALMVYKLDLECPKREVDLGSNLTPEQRSSLSTS</sequence>
<evidence type="ECO:0000313" key="1">
    <source>
        <dbReference type="EMBL" id="PON59073.1"/>
    </source>
</evidence>
<keyword evidence="2" id="KW-1185">Reference proteome</keyword>
<accession>A0A2P5CDD0</accession>
<comment type="caution">
    <text evidence="1">The sequence shown here is derived from an EMBL/GenBank/DDBJ whole genome shotgun (WGS) entry which is preliminary data.</text>
</comment>
<gene>
    <name evidence="1" type="ORF">PanWU01x14_161920</name>
</gene>